<keyword evidence="2" id="KW-1185">Reference proteome</keyword>
<evidence type="ECO:0000313" key="2">
    <source>
        <dbReference type="Proteomes" id="UP001501352"/>
    </source>
</evidence>
<dbReference type="Pfam" id="PF07310">
    <property type="entry name" value="PAS_5"/>
    <property type="match status" value="1"/>
</dbReference>
<evidence type="ECO:0008006" key="3">
    <source>
        <dbReference type="Google" id="ProtNLM"/>
    </source>
</evidence>
<accession>A0ABN1H6N3</accession>
<organism evidence="1 2">
    <name type="scientific">Brevundimonas kwangchunensis</name>
    <dbReference type="NCBI Taxonomy" id="322163"/>
    <lineage>
        <taxon>Bacteria</taxon>
        <taxon>Pseudomonadati</taxon>
        <taxon>Pseudomonadota</taxon>
        <taxon>Alphaproteobacteria</taxon>
        <taxon>Caulobacterales</taxon>
        <taxon>Caulobacteraceae</taxon>
        <taxon>Brevundimonas</taxon>
    </lineage>
</organism>
<comment type="caution">
    <text evidence="1">The sequence shown here is derived from an EMBL/GenBank/DDBJ whole genome shotgun (WGS) entry which is preliminary data.</text>
</comment>
<name>A0ABN1H6N3_9CAUL</name>
<dbReference type="EMBL" id="BAAAGA010000010">
    <property type="protein sequence ID" value="GAA0630580.1"/>
    <property type="molecule type" value="Genomic_DNA"/>
</dbReference>
<reference evidence="1 2" key="1">
    <citation type="journal article" date="2019" name="Int. J. Syst. Evol. Microbiol.">
        <title>The Global Catalogue of Microorganisms (GCM) 10K type strain sequencing project: providing services to taxonomists for standard genome sequencing and annotation.</title>
        <authorList>
            <consortium name="The Broad Institute Genomics Platform"/>
            <consortium name="The Broad Institute Genome Sequencing Center for Infectious Disease"/>
            <person name="Wu L."/>
            <person name="Ma J."/>
        </authorList>
    </citation>
    <scope>NUCLEOTIDE SEQUENCE [LARGE SCALE GENOMIC DNA]</scope>
    <source>
        <strain evidence="1 2">JCM 12928</strain>
    </source>
</reference>
<proteinExistence type="predicted"/>
<protein>
    <recommendedName>
        <fullName evidence="3">PAS domain-containing protein</fullName>
    </recommendedName>
</protein>
<dbReference type="InterPro" id="IPR009922">
    <property type="entry name" value="DUF1457"/>
</dbReference>
<sequence>MFQPDTQFLIDQWTGMARSPGVRGGVPARADLEPERLAARLPRAFLLERHGDETLFRLAGSWLEAFHGEPLKGQAFLDLWRTASRPLVAAGVAQTIREARPVAIVALAGSLEAPIEVLLTPLRGASSQPDLILGLYAPAGGFIMPVDASRLLTARVTVGVGEPGRPALTLAAVGGRRVA</sequence>
<dbReference type="Proteomes" id="UP001501352">
    <property type="component" value="Unassembled WGS sequence"/>
</dbReference>
<evidence type="ECO:0000313" key="1">
    <source>
        <dbReference type="EMBL" id="GAA0630580.1"/>
    </source>
</evidence>
<dbReference type="RefSeq" id="WP_343794834.1">
    <property type="nucleotide sequence ID" value="NZ_BAAAGA010000010.1"/>
</dbReference>
<gene>
    <name evidence="1" type="ORF">GCM10009422_30140</name>
</gene>